<sequence length="87" mass="9982">MDQSISSEIEPKTLILKHVFMISAKNENDDEVKELQEYILERTKSSPWFFSSSLVTGQSPSEIVLMAVREKLLDNLPRSIPYVLIDI</sequence>
<dbReference type="GO" id="GO:0000028">
    <property type="term" value="P:ribosomal small subunit assembly"/>
    <property type="evidence" value="ECO:0007669"/>
    <property type="project" value="TreeGrafter"/>
</dbReference>
<dbReference type="PANTHER" id="PTHR42698:SF1">
    <property type="entry name" value="GTPASE ERA, MITOCHONDRIAL"/>
    <property type="match status" value="1"/>
</dbReference>
<reference evidence="2" key="1">
    <citation type="submission" date="2011-05" db="EMBL/GenBank/DDBJ databases">
        <authorList>
            <person name="Richards S.R."/>
            <person name="Qu J."/>
            <person name="Jiang H."/>
            <person name="Jhangiani S.N."/>
            <person name="Agravi P."/>
            <person name="Goodspeed R."/>
            <person name="Gross S."/>
            <person name="Mandapat C."/>
            <person name="Jackson L."/>
            <person name="Mathew T."/>
            <person name="Pu L."/>
            <person name="Thornton R."/>
            <person name="Saada N."/>
            <person name="Wilczek-Boney K.B."/>
            <person name="Lee S."/>
            <person name="Kovar C."/>
            <person name="Wu Y."/>
            <person name="Scherer S.E."/>
            <person name="Worley K.C."/>
            <person name="Muzny D.M."/>
            <person name="Gibbs R."/>
        </authorList>
    </citation>
    <scope>NUCLEOTIDE SEQUENCE</scope>
    <source>
        <strain evidence="2">Brora</strain>
    </source>
</reference>
<dbReference type="EMBL" id="JH431954">
    <property type="status" value="NOT_ANNOTATED_CDS"/>
    <property type="molecule type" value="Genomic_DNA"/>
</dbReference>
<accession>T1JLS8</accession>
<dbReference type="Proteomes" id="UP000014500">
    <property type="component" value="Unassembled WGS sequence"/>
</dbReference>
<dbReference type="PANTHER" id="PTHR42698">
    <property type="entry name" value="GTPASE ERA"/>
    <property type="match status" value="1"/>
</dbReference>
<dbReference type="GO" id="GO:0005525">
    <property type="term" value="F:GTP binding"/>
    <property type="evidence" value="ECO:0007669"/>
    <property type="project" value="InterPro"/>
</dbReference>
<dbReference type="PhylomeDB" id="T1JLS8"/>
<dbReference type="AlphaFoldDB" id="T1JLS8"/>
<keyword evidence="2" id="KW-1185">Reference proteome</keyword>
<reference evidence="1" key="2">
    <citation type="submission" date="2015-02" db="UniProtKB">
        <authorList>
            <consortium name="EnsemblMetazoa"/>
        </authorList>
    </citation>
    <scope>IDENTIFICATION</scope>
</reference>
<dbReference type="STRING" id="126957.T1JLS8"/>
<dbReference type="GO" id="GO:0005759">
    <property type="term" value="C:mitochondrial matrix"/>
    <property type="evidence" value="ECO:0007669"/>
    <property type="project" value="TreeGrafter"/>
</dbReference>
<dbReference type="HOGENOM" id="CLU_2486190_0_0_1"/>
<organism evidence="1 2">
    <name type="scientific">Strigamia maritima</name>
    <name type="common">European centipede</name>
    <name type="synonym">Geophilus maritimus</name>
    <dbReference type="NCBI Taxonomy" id="126957"/>
    <lineage>
        <taxon>Eukaryota</taxon>
        <taxon>Metazoa</taxon>
        <taxon>Ecdysozoa</taxon>
        <taxon>Arthropoda</taxon>
        <taxon>Myriapoda</taxon>
        <taxon>Chilopoda</taxon>
        <taxon>Pleurostigmophora</taxon>
        <taxon>Geophilomorpha</taxon>
        <taxon>Linotaeniidae</taxon>
        <taxon>Strigamia</taxon>
    </lineage>
</organism>
<dbReference type="GO" id="GO:0019843">
    <property type="term" value="F:rRNA binding"/>
    <property type="evidence" value="ECO:0007669"/>
    <property type="project" value="TreeGrafter"/>
</dbReference>
<dbReference type="EnsemblMetazoa" id="SMAR014808-RA">
    <property type="protein sequence ID" value="SMAR014808-PA"/>
    <property type="gene ID" value="SMAR014808"/>
</dbReference>
<proteinExistence type="predicted"/>
<evidence type="ECO:0000313" key="1">
    <source>
        <dbReference type="EnsemblMetazoa" id="SMAR014808-PA"/>
    </source>
</evidence>
<protein>
    <submittedName>
        <fullName evidence="1">Uncharacterized protein</fullName>
    </submittedName>
</protein>
<name>T1JLS8_STRMM</name>
<dbReference type="GO" id="GO:0043024">
    <property type="term" value="F:ribosomal small subunit binding"/>
    <property type="evidence" value="ECO:0007669"/>
    <property type="project" value="TreeGrafter"/>
</dbReference>
<dbReference type="eggNOG" id="KOG1423">
    <property type="taxonomic scope" value="Eukaryota"/>
</dbReference>
<dbReference type="InterPro" id="IPR005662">
    <property type="entry name" value="GTPase_Era-like"/>
</dbReference>
<evidence type="ECO:0000313" key="2">
    <source>
        <dbReference type="Proteomes" id="UP000014500"/>
    </source>
</evidence>